<proteinExistence type="predicted"/>
<dbReference type="Gene3D" id="3.30.300.130">
    <property type="entry name" value="Fe-S cluster assembly (FSCA)"/>
    <property type="match status" value="1"/>
</dbReference>
<name>A0A075FRY3_9EURY</name>
<dbReference type="EMBL" id="KF900413">
    <property type="protein sequence ID" value="AIE94088.1"/>
    <property type="molecule type" value="Genomic_DNA"/>
</dbReference>
<accession>A0A075FRY3</accession>
<protein>
    <submittedName>
        <fullName evidence="1">Uncharacterized protein</fullName>
    </submittedName>
</protein>
<organism evidence="1">
    <name type="scientific">uncultured marine group II/III euryarchaeote AD1000_43_D04</name>
    <dbReference type="NCBI Taxonomy" id="1457771"/>
    <lineage>
        <taxon>Archaea</taxon>
        <taxon>Methanobacteriati</taxon>
        <taxon>Methanobacteriota</taxon>
        <taxon>environmental samples</taxon>
    </lineage>
</organism>
<dbReference type="AlphaFoldDB" id="A0A075FRY3"/>
<sequence>MSALVLGHPKISAPLRAPMVDGADHTSPASDNLEEAYRAQINAAMEKEAQRRVTESHDPDEISRLEALSLVELFETEDADLIPALMARLGPVRAALDGHGGALVVALATIEETNSRRRALSLVIDLDGACVSCGAAPGTLKGIQDDLLMDSEIIEVRFSSEMLEWFDELQRDFVLKHGGVVFV</sequence>
<reference evidence="1" key="1">
    <citation type="journal article" date="2014" name="Genome Biol. Evol.">
        <title>Pangenome evidence for extensive interdomain horizontal transfer affecting lineage core and shell genes in uncultured planktonic thaumarchaeota and euryarchaeota.</title>
        <authorList>
            <person name="Deschamps P."/>
            <person name="Zivanovic Y."/>
            <person name="Moreira D."/>
            <person name="Rodriguez-Valera F."/>
            <person name="Lopez-Garcia P."/>
        </authorList>
    </citation>
    <scope>NUCLEOTIDE SEQUENCE</scope>
</reference>
<evidence type="ECO:0000313" key="1">
    <source>
        <dbReference type="EMBL" id="AIE94088.1"/>
    </source>
</evidence>
<dbReference type="InterPro" id="IPR034904">
    <property type="entry name" value="FSCA_dom_sf"/>
</dbReference>